<gene>
    <name evidence="1" type="ORF">QR46_3043</name>
</gene>
<comment type="caution">
    <text evidence="1">The sequence shown here is derived from an EMBL/GenBank/DDBJ whole genome shotgun (WGS) entry which is preliminary data.</text>
</comment>
<accession>A0A132NTI1</accession>
<sequence>MPVSLSIRDCTGVHPPVNNINLHSISCHSWYNQIQRSIHSTTLVCCVILSNTLQYSLLPHLTTLQTYLLPFCLDSFS</sequence>
<name>A0A132NTI1_GIAIN</name>
<evidence type="ECO:0000313" key="1">
    <source>
        <dbReference type="EMBL" id="KWX12972.1"/>
    </source>
</evidence>
<organism evidence="1 2">
    <name type="scientific">Giardia duodenalis assemblage B</name>
    <dbReference type="NCBI Taxonomy" id="1394984"/>
    <lineage>
        <taxon>Eukaryota</taxon>
        <taxon>Metamonada</taxon>
        <taxon>Diplomonadida</taxon>
        <taxon>Hexamitidae</taxon>
        <taxon>Giardiinae</taxon>
        <taxon>Giardia</taxon>
    </lineage>
</organism>
<dbReference type="EMBL" id="JXTI01000090">
    <property type="protein sequence ID" value="KWX12972.1"/>
    <property type="molecule type" value="Genomic_DNA"/>
</dbReference>
<dbReference type="Proteomes" id="UP000070089">
    <property type="component" value="Unassembled WGS sequence"/>
</dbReference>
<proteinExistence type="predicted"/>
<protein>
    <submittedName>
        <fullName evidence="1">Chromosome segregation ATPase</fullName>
    </submittedName>
</protein>
<reference evidence="1 2" key="1">
    <citation type="journal article" date="2015" name="Mol. Biochem. Parasitol.">
        <title>Identification of polymorphic genes for use in assemblage B genotyping assays through comparative genomics of multiple assemblage B Giardia duodenalis isolates.</title>
        <authorList>
            <person name="Wielinga C."/>
            <person name="Thompson R.C."/>
            <person name="Monis P."/>
            <person name="Ryan U."/>
        </authorList>
    </citation>
    <scope>NUCLEOTIDE SEQUENCE [LARGE SCALE GENOMIC DNA]</scope>
    <source>
        <strain evidence="1 2">BAH15c1</strain>
    </source>
</reference>
<dbReference type="VEuPathDB" id="GiardiaDB:QR46_3043"/>
<dbReference type="AlphaFoldDB" id="A0A132NTI1"/>
<evidence type="ECO:0000313" key="2">
    <source>
        <dbReference type="Proteomes" id="UP000070089"/>
    </source>
</evidence>